<dbReference type="EMBL" id="PQXO01000020">
    <property type="protein sequence ID" value="TGO91733.1"/>
    <property type="molecule type" value="Genomic_DNA"/>
</dbReference>
<comment type="caution">
    <text evidence="1">The sequence shown here is derived from an EMBL/GenBank/DDBJ whole genome shotgun (WGS) entry which is preliminary data.</text>
</comment>
<name>A0A4Z1L5F7_9HELO</name>
<evidence type="ECO:0000313" key="2">
    <source>
        <dbReference type="Proteomes" id="UP000297280"/>
    </source>
</evidence>
<accession>A0A4Z1L5F7</accession>
<proteinExistence type="predicted"/>
<organism evidence="1 2">
    <name type="scientific">Botrytis porri</name>
    <dbReference type="NCBI Taxonomy" id="87229"/>
    <lineage>
        <taxon>Eukaryota</taxon>
        <taxon>Fungi</taxon>
        <taxon>Dikarya</taxon>
        <taxon>Ascomycota</taxon>
        <taxon>Pezizomycotina</taxon>
        <taxon>Leotiomycetes</taxon>
        <taxon>Helotiales</taxon>
        <taxon>Sclerotiniaceae</taxon>
        <taxon>Botrytis</taxon>
    </lineage>
</organism>
<gene>
    <name evidence="1" type="ORF">BPOR_0020g00280</name>
</gene>
<dbReference type="Proteomes" id="UP000297280">
    <property type="component" value="Unassembled WGS sequence"/>
</dbReference>
<keyword evidence="2" id="KW-1185">Reference proteome</keyword>
<evidence type="ECO:0000313" key="1">
    <source>
        <dbReference type="EMBL" id="TGO91733.1"/>
    </source>
</evidence>
<sequence length="71" mass="8266">MPSIAQEDWDIPSMDFHMSTNGAVNLLKRRRDVANFADAREEDVQMKIHRSIFGSSFWIARRSNAIEKEEL</sequence>
<protein>
    <submittedName>
        <fullName evidence="1">Uncharacterized protein</fullName>
    </submittedName>
</protein>
<dbReference type="AlphaFoldDB" id="A0A4Z1L5F7"/>
<reference evidence="1 2" key="1">
    <citation type="submission" date="2017-12" db="EMBL/GenBank/DDBJ databases">
        <title>Comparative genomics of Botrytis spp.</title>
        <authorList>
            <person name="Valero-Jimenez C.A."/>
            <person name="Tapia P."/>
            <person name="Veloso J."/>
            <person name="Silva-Moreno E."/>
            <person name="Staats M."/>
            <person name="Valdes J.H."/>
            <person name="Van Kan J.A.L."/>
        </authorList>
    </citation>
    <scope>NUCLEOTIDE SEQUENCE [LARGE SCALE GENOMIC DNA]</scope>
    <source>
        <strain evidence="1 2">MUCL3349</strain>
    </source>
</reference>